<name>A0A0N4WEA4_HAEPC</name>
<keyword evidence="2" id="KW-1185">Reference proteome</keyword>
<dbReference type="EMBL" id="UZAF01016965">
    <property type="protein sequence ID" value="VDO36229.1"/>
    <property type="molecule type" value="Genomic_DNA"/>
</dbReference>
<dbReference type="WBParaSite" id="HPLM_0000895901-mRNA-1">
    <property type="protein sequence ID" value="HPLM_0000895901-mRNA-1"/>
    <property type="gene ID" value="HPLM_0000895901"/>
</dbReference>
<sequence length="97" mass="11037">MGRALRRQASPLFHTPLQRNQVCTLAGDAGSRWIHRTTTQECGTLLVNQCPRTYAISARISTRYRSADCKTRGEIGTFRMRFLRNCCTRCRSISGKL</sequence>
<dbReference type="Proteomes" id="UP000268014">
    <property type="component" value="Unassembled WGS sequence"/>
</dbReference>
<evidence type="ECO:0000313" key="3">
    <source>
        <dbReference type="WBParaSite" id="HPLM_0000895901-mRNA-1"/>
    </source>
</evidence>
<organism evidence="3">
    <name type="scientific">Haemonchus placei</name>
    <name type="common">Barber's pole worm</name>
    <dbReference type="NCBI Taxonomy" id="6290"/>
    <lineage>
        <taxon>Eukaryota</taxon>
        <taxon>Metazoa</taxon>
        <taxon>Ecdysozoa</taxon>
        <taxon>Nematoda</taxon>
        <taxon>Chromadorea</taxon>
        <taxon>Rhabditida</taxon>
        <taxon>Rhabditina</taxon>
        <taxon>Rhabditomorpha</taxon>
        <taxon>Strongyloidea</taxon>
        <taxon>Trichostrongylidae</taxon>
        <taxon>Haemonchus</taxon>
    </lineage>
</organism>
<protein>
    <submittedName>
        <fullName evidence="3">Secreted protein</fullName>
    </submittedName>
</protein>
<accession>A0A0N4WEA4</accession>
<evidence type="ECO:0000313" key="2">
    <source>
        <dbReference type="Proteomes" id="UP000268014"/>
    </source>
</evidence>
<evidence type="ECO:0000313" key="1">
    <source>
        <dbReference type="EMBL" id="VDO36229.1"/>
    </source>
</evidence>
<reference evidence="1 2" key="2">
    <citation type="submission" date="2018-11" db="EMBL/GenBank/DDBJ databases">
        <authorList>
            <consortium name="Pathogen Informatics"/>
        </authorList>
    </citation>
    <scope>NUCLEOTIDE SEQUENCE [LARGE SCALE GENOMIC DNA]</scope>
    <source>
        <strain evidence="1 2">MHpl1</strain>
    </source>
</reference>
<gene>
    <name evidence="1" type="ORF">HPLM_LOCUS8951</name>
</gene>
<dbReference type="AlphaFoldDB" id="A0A0N4WEA4"/>
<proteinExistence type="predicted"/>
<reference evidence="3" key="1">
    <citation type="submission" date="2017-02" db="UniProtKB">
        <authorList>
            <consortium name="WormBaseParasite"/>
        </authorList>
    </citation>
    <scope>IDENTIFICATION</scope>
</reference>